<evidence type="ECO:0000256" key="2">
    <source>
        <dbReference type="ARBA" id="ARBA00005634"/>
    </source>
</evidence>
<accession>A0A9P1N1Z8</accession>
<dbReference type="PANTHER" id="PTHR12147:SF26">
    <property type="entry name" value="PEPTIDASE M28 DOMAIN-CONTAINING PROTEIN"/>
    <property type="match status" value="1"/>
</dbReference>
<dbReference type="OrthoDB" id="2214at2759"/>
<dbReference type="SUPFAM" id="SSF53187">
    <property type="entry name" value="Zn-dependent exopeptidases"/>
    <property type="match status" value="1"/>
</dbReference>
<dbReference type="Gene3D" id="3.40.630.10">
    <property type="entry name" value="Zn peptidases"/>
    <property type="match status" value="1"/>
</dbReference>
<sequence>MRLILIFTVFYFVEIYGLTTIADVDRMKHDISKFLSISRHNETEKSVARVAIKRALEAVGLSSMTHTFIHEETNEIGANVIAVQKGPHFGTSQDRLVVLSANYDTLEDNPGVDDNGSGVAAVIEAARIMSTLDTLYSRMYTIIYVCYDMKHKSLAGSHAFVEDILLPLVERTNAEIIAAVVVDGILHFDPFPGSQAMPAEFETLFPDAAHELHSHSHMGDFIQINSRSRIDDHLVHLFSKSYNRSSEMLSDDWPFHPWMLSLKMDIANITSLDRLYKKVARDQNGLHPFLFSDHSSFFFHSKKNDFEIPTIYLTDTLNLRGVRQYCVQCDGLYMMTEQNMKFLALMTDALIRFLIEMSQSSAIGVVDDLYSFMFNIDVE</sequence>
<dbReference type="GO" id="GO:0006508">
    <property type="term" value="P:proteolysis"/>
    <property type="evidence" value="ECO:0007669"/>
    <property type="project" value="InterPro"/>
</dbReference>
<dbReference type="GO" id="GO:0008235">
    <property type="term" value="F:metalloexopeptidase activity"/>
    <property type="evidence" value="ECO:0007669"/>
    <property type="project" value="InterPro"/>
</dbReference>
<keyword evidence="5" id="KW-1185">Reference proteome</keyword>
<name>A0A9P1N1Z8_9PELO</name>
<gene>
    <name evidence="4" type="ORF">CAMP_LOCUS7547</name>
</gene>
<dbReference type="InterPro" id="IPR007484">
    <property type="entry name" value="Peptidase_M28"/>
</dbReference>
<dbReference type="Pfam" id="PF04389">
    <property type="entry name" value="Peptidase_M28"/>
    <property type="match status" value="1"/>
</dbReference>
<proteinExistence type="inferred from homology"/>
<comment type="caution">
    <text evidence="4">The sequence shown here is derived from an EMBL/GenBank/DDBJ whole genome shotgun (WGS) entry which is preliminary data.</text>
</comment>
<dbReference type="InterPro" id="IPR045175">
    <property type="entry name" value="M28_fam"/>
</dbReference>
<organism evidence="4 5">
    <name type="scientific">Caenorhabditis angaria</name>
    <dbReference type="NCBI Taxonomy" id="860376"/>
    <lineage>
        <taxon>Eukaryota</taxon>
        <taxon>Metazoa</taxon>
        <taxon>Ecdysozoa</taxon>
        <taxon>Nematoda</taxon>
        <taxon>Chromadorea</taxon>
        <taxon>Rhabditida</taxon>
        <taxon>Rhabditina</taxon>
        <taxon>Rhabditomorpha</taxon>
        <taxon>Rhabditoidea</taxon>
        <taxon>Rhabditidae</taxon>
        <taxon>Peloderinae</taxon>
        <taxon>Caenorhabditis</taxon>
    </lineage>
</organism>
<comment type="similarity">
    <text evidence="2">Belongs to the peptidase M28 family. M28B subfamily.</text>
</comment>
<evidence type="ECO:0000256" key="1">
    <source>
        <dbReference type="ARBA" id="ARBA00001947"/>
    </source>
</evidence>
<dbReference type="Proteomes" id="UP001152747">
    <property type="component" value="Unassembled WGS sequence"/>
</dbReference>
<dbReference type="PANTHER" id="PTHR12147">
    <property type="entry name" value="METALLOPEPTIDASE M28 FAMILY MEMBER"/>
    <property type="match status" value="1"/>
</dbReference>
<comment type="cofactor">
    <cofactor evidence="1">
        <name>Zn(2+)</name>
        <dbReference type="ChEBI" id="CHEBI:29105"/>
    </cofactor>
</comment>
<protein>
    <recommendedName>
        <fullName evidence="3">Peptidase M28 domain-containing protein</fullName>
    </recommendedName>
</protein>
<dbReference type="AlphaFoldDB" id="A0A9P1N1Z8"/>
<evidence type="ECO:0000313" key="5">
    <source>
        <dbReference type="Proteomes" id="UP001152747"/>
    </source>
</evidence>
<feature type="domain" description="Peptidase M28" evidence="3">
    <location>
        <begin position="79"/>
        <end position="225"/>
    </location>
</feature>
<evidence type="ECO:0000259" key="3">
    <source>
        <dbReference type="Pfam" id="PF04389"/>
    </source>
</evidence>
<reference evidence="4" key="1">
    <citation type="submission" date="2022-11" db="EMBL/GenBank/DDBJ databases">
        <authorList>
            <person name="Kikuchi T."/>
        </authorList>
    </citation>
    <scope>NUCLEOTIDE SEQUENCE</scope>
    <source>
        <strain evidence="4">PS1010</strain>
    </source>
</reference>
<evidence type="ECO:0000313" key="4">
    <source>
        <dbReference type="EMBL" id="CAI5444910.1"/>
    </source>
</evidence>
<dbReference type="EMBL" id="CANHGI010000003">
    <property type="protein sequence ID" value="CAI5444910.1"/>
    <property type="molecule type" value="Genomic_DNA"/>
</dbReference>